<evidence type="ECO:0008006" key="3">
    <source>
        <dbReference type="Google" id="ProtNLM"/>
    </source>
</evidence>
<accession>A0ABD5U1P7</accession>
<dbReference type="RefSeq" id="WP_379698578.1">
    <property type="nucleotide sequence ID" value="NZ_JBHSXH010000015.1"/>
</dbReference>
<evidence type="ECO:0000313" key="1">
    <source>
        <dbReference type="EMBL" id="MFC6826650.1"/>
    </source>
</evidence>
<comment type="caution">
    <text evidence="1">The sequence shown here is derived from an EMBL/GenBank/DDBJ whole genome shotgun (WGS) entry which is preliminary data.</text>
</comment>
<name>A0ABD5U1P7_9EURY</name>
<protein>
    <recommendedName>
        <fullName evidence="3">DUF397 domain-containing protein</fullName>
    </recommendedName>
</protein>
<dbReference type="AlphaFoldDB" id="A0ABD5U1P7"/>
<evidence type="ECO:0000313" key="2">
    <source>
        <dbReference type="Proteomes" id="UP001596408"/>
    </source>
</evidence>
<dbReference type="Proteomes" id="UP001596408">
    <property type="component" value="Unassembled WGS sequence"/>
</dbReference>
<proteinExistence type="predicted"/>
<sequence length="45" mass="5255">MARDRTYGWPECRERVVDGCVELYDADDENAWIRSDGAVHLLSKR</sequence>
<gene>
    <name evidence="1" type="ORF">ACFQEV_16870</name>
</gene>
<organism evidence="1 2">
    <name type="scientific">Halopelagius fulvigenes</name>
    <dbReference type="NCBI Taxonomy" id="1198324"/>
    <lineage>
        <taxon>Archaea</taxon>
        <taxon>Methanobacteriati</taxon>
        <taxon>Methanobacteriota</taxon>
        <taxon>Stenosarchaea group</taxon>
        <taxon>Halobacteria</taxon>
        <taxon>Halobacteriales</taxon>
        <taxon>Haloferacaceae</taxon>
    </lineage>
</organism>
<reference evidence="1 2" key="1">
    <citation type="journal article" date="2019" name="Int. J. Syst. Evol. Microbiol.">
        <title>The Global Catalogue of Microorganisms (GCM) 10K type strain sequencing project: providing services to taxonomists for standard genome sequencing and annotation.</title>
        <authorList>
            <consortium name="The Broad Institute Genomics Platform"/>
            <consortium name="The Broad Institute Genome Sequencing Center for Infectious Disease"/>
            <person name="Wu L."/>
            <person name="Ma J."/>
        </authorList>
    </citation>
    <scope>NUCLEOTIDE SEQUENCE [LARGE SCALE GENOMIC DNA]</scope>
    <source>
        <strain evidence="1 2">YIM 94188</strain>
    </source>
</reference>
<dbReference type="EMBL" id="JBHSXH010000015">
    <property type="protein sequence ID" value="MFC6826650.1"/>
    <property type="molecule type" value="Genomic_DNA"/>
</dbReference>
<keyword evidence="2" id="KW-1185">Reference proteome</keyword>